<feature type="signal peptide" evidence="1">
    <location>
        <begin position="1"/>
        <end position="18"/>
    </location>
</feature>
<reference evidence="3" key="1">
    <citation type="journal article" date="2019" name="Int. J. Syst. Evol. Microbiol.">
        <title>The Global Catalogue of Microorganisms (GCM) 10K type strain sequencing project: providing services to taxonomists for standard genome sequencing and annotation.</title>
        <authorList>
            <consortium name="The Broad Institute Genomics Platform"/>
            <consortium name="The Broad Institute Genome Sequencing Center for Infectious Disease"/>
            <person name="Wu L."/>
            <person name="Ma J."/>
        </authorList>
    </citation>
    <scope>NUCLEOTIDE SEQUENCE [LARGE SCALE GENOMIC DNA]</scope>
    <source>
        <strain evidence="3">CGMCC 1.15044</strain>
    </source>
</reference>
<feature type="chain" id="PRO_5045590855" evidence="1">
    <location>
        <begin position="19"/>
        <end position="190"/>
    </location>
</feature>
<gene>
    <name evidence="2" type="ORF">GCM10010917_39640</name>
</gene>
<organism evidence="2 3">
    <name type="scientific">Paenibacillus physcomitrellae</name>
    <dbReference type="NCBI Taxonomy" id="1619311"/>
    <lineage>
        <taxon>Bacteria</taxon>
        <taxon>Bacillati</taxon>
        <taxon>Bacillota</taxon>
        <taxon>Bacilli</taxon>
        <taxon>Bacillales</taxon>
        <taxon>Paenibacillaceae</taxon>
        <taxon>Paenibacillus</taxon>
    </lineage>
</organism>
<evidence type="ECO:0000256" key="1">
    <source>
        <dbReference type="SAM" id="SignalP"/>
    </source>
</evidence>
<evidence type="ECO:0000313" key="3">
    <source>
        <dbReference type="Proteomes" id="UP000609323"/>
    </source>
</evidence>
<dbReference type="Proteomes" id="UP000609323">
    <property type="component" value="Unassembled WGS sequence"/>
</dbReference>
<comment type="caution">
    <text evidence="2">The sequence shown here is derived from an EMBL/GenBank/DDBJ whole genome shotgun (WGS) entry which is preliminary data.</text>
</comment>
<evidence type="ECO:0000313" key="2">
    <source>
        <dbReference type="EMBL" id="GGA50462.1"/>
    </source>
</evidence>
<keyword evidence="1" id="KW-0732">Signal</keyword>
<proteinExistence type="predicted"/>
<sequence>MMLSLWLLLLGLAVSAGQQDVSASPAAAGLYTGIAGDVSQQTAQWTQPLRTQELGLNIRKPEDLRLDSFQTLNGVSLDWSRKQLLQAKGKPAEIVKDEITGYTEYRYPGVTAGLYEDVVYYVHADHVEHGMLLNGHFIPLTGNGMNLYLGEPDFRAEDGDVYSRTPNALKVYRDESGHLAAVDLFNEFTS</sequence>
<keyword evidence="3" id="KW-1185">Reference proteome</keyword>
<name>A0ABQ1GU33_9BACL</name>
<dbReference type="EMBL" id="BMHF01000021">
    <property type="protein sequence ID" value="GGA50462.1"/>
    <property type="molecule type" value="Genomic_DNA"/>
</dbReference>
<dbReference type="RefSeq" id="WP_094094208.1">
    <property type="nucleotide sequence ID" value="NZ_BMHF01000021.1"/>
</dbReference>
<accession>A0ABQ1GU33</accession>
<protein>
    <submittedName>
        <fullName evidence="2">Uncharacterized protein</fullName>
    </submittedName>
</protein>